<feature type="coiled-coil region" evidence="1">
    <location>
        <begin position="41"/>
        <end position="75"/>
    </location>
</feature>
<keyword evidence="1" id="KW-0175">Coiled coil</keyword>
<evidence type="ECO:0000256" key="2">
    <source>
        <dbReference type="SAM" id="MobiDB-lite"/>
    </source>
</evidence>
<dbReference type="AlphaFoldDB" id="A0A9P6BVX7"/>
<feature type="region of interest" description="Disordered" evidence="2">
    <location>
        <begin position="172"/>
        <end position="192"/>
    </location>
</feature>
<keyword evidence="4" id="KW-1185">Reference proteome</keyword>
<organism evidence="3 4">
    <name type="scientific">Macrolepiota fuliginosa MF-IS2</name>
    <dbReference type="NCBI Taxonomy" id="1400762"/>
    <lineage>
        <taxon>Eukaryota</taxon>
        <taxon>Fungi</taxon>
        <taxon>Dikarya</taxon>
        <taxon>Basidiomycota</taxon>
        <taxon>Agaricomycotina</taxon>
        <taxon>Agaricomycetes</taxon>
        <taxon>Agaricomycetidae</taxon>
        <taxon>Agaricales</taxon>
        <taxon>Agaricineae</taxon>
        <taxon>Agaricaceae</taxon>
        <taxon>Macrolepiota</taxon>
    </lineage>
</organism>
<sequence>MSLPQSSGLTVTEPPTPDSLHNAKLHLAATNTARLAVDAKIADAEAALAQMIADAKSAMNKLVEEQHRLQGEEEQTKAYLSTIRRLPAELLREIFMWNFEAHASCAWVLASVCSSWRRIALRTPRLWAKVRLVTTPTSSPELIRLWLERSGHNVPLDIEIYLRVAADPASTYPTDAQRRRRRRSSSNTSSAPSWLSFASHNGIATSYVVPTHPYPQPNSQLQLMLAALPPAPMPAGPPTLPWPTPAQDSAGLETRTPGVNRPNIHWAHIAFFYLVEQMPRWERFVFRYDKAFKSMTALASINGDAPLLKEFEVSSAEGGCTGDWPWLPNIATPDTPHLPNLTSLTLHQVPFKWSSPLFSLPLTHLNLRAPLNPTLPLDRIRYMIAQTPTLESLSLYFPGVLPHVLPMNELRLDRVRELRVGGHCLLAQLVDVLVLPALKSLSLLVDPREPVEDLISGLLTRSASPQLEELSLGYDSPCAHPFSFPSHPHHTHAHPHHLPSFMYYLPPTGLISSWRLLLSRLPSLHTLRIGGTPVESLLTALGSNDDIDGSGVNGWVVPRLEVLKMRCGPGPGCGALGGFGGHVGQMQAGLYSEGVGKLVQFVEARNPEPGGSGGSGGGGGNSTLAMAPTIQAGGVARLKYLEVQDCELGQDVERWLGGRVENVVVACRMDAAAQYDR</sequence>
<feature type="compositionally biased region" description="Gly residues" evidence="2">
    <location>
        <begin position="610"/>
        <end position="621"/>
    </location>
</feature>
<gene>
    <name evidence="3" type="ORF">P691DRAFT_684604</name>
</gene>
<feature type="region of interest" description="Disordered" evidence="2">
    <location>
        <begin position="604"/>
        <end position="624"/>
    </location>
</feature>
<reference evidence="3" key="1">
    <citation type="submission" date="2020-11" db="EMBL/GenBank/DDBJ databases">
        <authorList>
            <consortium name="DOE Joint Genome Institute"/>
            <person name="Ahrendt S."/>
            <person name="Riley R."/>
            <person name="Andreopoulos W."/>
            <person name="Labutti K."/>
            <person name="Pangilinan J."/>
            <person name="Ruiz-Duenas F.J."/>
            <person name="Barrasa J.M."/>
            <person name="Sanchez-Garcia M."/>
            <person name="Camarero S."/>
            <person name="Miyauchi S."/>
            <person name="Serrano A."/>
            <person name="Linde D."/>
            <person name="Babiker R."/>
            <person name="Drula E."/>
            <person name="Ayuso-Fernandez I."/>
            <person name="Pacheco R."/>
            <person name="Padilla G."/>
            <person name="Ferreira P."/>
            <person name="Barriuso J."/>
            <person name="Kellner H."/>
            <person name="Castanera R."/>
            <person name="Alfaro M."/>
            <person name="Ramirez L."/>
            <person name="Pisabarro A.G."/>
            <person name="Kuo A."/>
            <person name="Tritt A."/>
            <person name="Lipzen A."/>
            <person name="He G."/>
            <person name="Yan M."/>
            <person name="Ng V."/>
            <person name="Cullen D."/>
            <person name="Martin F."/>
            <person name="Rosso M.-N."/>
            <person name="Henrissat B."/>
            <person name="Hibbett D."/>
            <person name="Martinez A.T."/>
            <person name="Grigoriev I.V."/>
        </authorList>
    </citation>
    <scope>NUCLEOTIDE SEQUENCE</scope>
    <source>
        <strain evidence="3">MF-IS2</strain>
    </source>
</reference>
<comment type="caution">
    <text evidence="3">The sequence shown here is derived from an EMBL/GenBank/DDBJ whole genome shotgun (WGS) entry which is preliminary data.</text>
</comment>
<dbReference type="SUPFAM" id="SSF81383">
    <property type="entry name" value="F-box domain"/>
    <property type="match status" value="1"/>
</dbReference>
<dbReference type="Gene3D" id="3.80.10.10">
    <property type="entry name" value="Ribonuclease Inhibitor"/>
    <property type="match status" value="1"/>
</dbReference>
<dbReference type="Proteomes" id="UP000807342">
    <property type="component" value="Unassembled WGS sequence"/>
</dbReference>
<dbReference type="InterPro" id="IPR032675">
    <property type="entry name" value="LRR_dom_sf"/>
</dbReference>
<protein>
    <recommendedName>
        <fullName evidence="5">F-box domain-containing protein</fullName>
    </recommendedName>
</protein>
<dbReference type="OrthoDB" id="3208947at2759"/>
<accession>A0A9P6BVX7</accession>
<proteinExistence type="predicted"/>
<evidence type="ECO:0008006" key="5">
    <source>
        <dbReference type="Google" id="ProtNLM"/>
    </source>
</evidence>
<name>A0A9P6BVX7_9AGAR</name>
<evidence type="ECO:0000313" key="3">
    <source>
        <dbReference type="EMBL" id="KAF9441247.1"/>
    </source>
</evidence>
<dbReference type="EMBL" id="MU151996">
    <property type="protein sequence ID" value="KAF9441247.1"/>
    <property type="molecule type" value="Genomic_DNA"/>
</dbReference>
<dbReference type="InterPro" id="IPR036047">
    <property type="entry name" value="F-box-like_dom_sf"/>
</dbReference>
<evidence type="ECO:0000256" key="1">
    <source>
        <dbReference type="SAM" id="Coils"/>
    </source>
</evidence>
<dbReference type="SUPFAM" id="SSF52058">
    <property type="entry name" value="L domain-like"/>
    <property type="match status" value="1"/>
</dbReference>
<evidence type="ECO:0000313" key="4">
    <source>
        <dbReference type="Proteomes" id="UP000807342"/>
    </source>
</evidence>